<keyword evidence="1" id="KW-0812">Transmembrane</keyword>
<protein>
    <submittedName>
        <fullName evidence="2">Uncharacterized protein</fullName>
    </submittedName>
</protein>
<organism evidence="2">
    <name type="scientific">Arundo donax</name>
    <name type="common">Giant reed</name>
    <name type="synonym">Donax arundinaceus</name>
    <dbReference type="NCBI Taxonomy" id="35708"/>
    <lineage>
        <taxon>Eukaryota</taxon>
        <taxon>Viridiplantae</taxon>
        <taxon>Streptophyta</taxon>
        <taxon>Embryophyta</taxon>
        <taxon>Tracheophyta</taxon>
        <taxon>Spermatophyta</taxon>
        <taxon>Magnoliopsida</taxon>
        <taxon>Liliopsida</taxon>
        <taxon>Poales</taxon>
        <taxon>Poaceae</taxon>
        <taxon>PACMAD clade</taxon>
        <taxon>Arundinoideae</taxon>
        <taxon>Arundineae</taxon>
        <taxon>Arundo</taxon>
    </lineage>
</organism>
<evidence type="ECO:0000256" key="1">
    <source>
        <dbReference type="SAM" id="Phobius"/>
    </source>
</evidence>
<reference evidence="2" key="1">
    <citation type="submission" date="2014-09" db="EMBL/GenBank/DDBJ databases">
        <authorList>
            <person name="Magalhaes I.L.F."/>
            <person name="Oliveira U."/>
            <person name="Santos F.R."/>
            <person name="Vidigal T.H.D.A."/>
            <person name="Brescovit A.D."/>
            <person name="Santos A.J."/>
        </authorList>
    </citation>
    <scope>NUCLEOTIDE SEQUENCE</scope>
    <source>
        <tissue evidence="2">Shoot tissue taken approximately 20 cm above the soil surface</tissue>
    </source>
</reference>
<keyword evidence="1" id="KW-0472">Membrane</keyword>
<proteinExistence type="predicted"/>
<feature type="transmembrane region" description="Helical" evidence="1">
    <location>
        <begin position="19"/>
        <end position="39"/>
    </location>
</feature>
<dbReference type="EMBL" id="GBRH01164257">
    <property type="protein sequence ID" value="JAE33639.1"/>
    <property type="molecule type" value="Transcribed_RNA"/>
</dbReference>
<name>A0A0A9HCW7_ARUDO</name>
<dbReference type="AlphaFoldDB" id="A0A0A9HCW7"/>
<reference evidence="2" key="2">
    <citation type="journal article" date="2015" name="Data Brief">
        <title>Shoot transcriptome of the giant reed, Arundo donax.</title>
        <authorList>
            <person name="Barrero R.A."/>
            <person name="Guerrero F.D."/>
            <person name="Moolhuijzen P."/>
            <person name="Goolsby J.A."/>
            <person name="Tidwell J."/>
            <person name="Bellgard S.E."/>
            <person name="Bellgard M.I."/>
        </authorList>
    </citation>
    <scope>NUCLEOTIDE SEQUENCE</scope>
    <source>
        <tissue evidence="2">Shoot tissue taken approximately 20 cm above the soil surface</tissue>
    </source>
</reference>
<keyword evidence="1" id="KW-1133">Transmembrane helix</keyword>
<evidence type="ECO:0000313" key="2">
    <source>
        <dbReference type="EMBL" id="JAE33639.1"/>
    </source>
</evidence>
<accession>A0A0A9HCW7</accession>
<sequence>MWVNICNQPFVPILNLYNLLYFISMPSMSSYVSLANLLYSPICSLQLLFPPLGSSTPSNFI</sequence>